<gene>
    <name evidence="6" type="ORF">DFH07DRAFT_590239</name>
</gene>
<reference evidence="6" key="1">
    <citation type="submission" date="2023-03" db="EMBL/GenBank/DDBJ databases">
        <title>Massive genome expansion in bonnet fungi (Mycena s.s.) driven by repeated elements and novel gene families across ecological guilds.</title>
        <authorList>
            <consortium name="Lawrence Berkeley National Laboratory"/>
            <person name="Harder C.B."/>
            <person name="Miyauchi S."/>
            <person name="Viragh M."/>
            <person name="Kuo A."/>
            <person name="Thoen E."/>
            <person name="Andreopoulos B."/>
            <person name="Lu D."/>
            <person name="Skrede I."/>
            <person name="Drula E."/>
            <person name="Henrissat B."/>
            <person name="Morin E."/>
            <person name="Kohler A."/>
            <person name="Barry K."/>
            <person name="LaButti K."/>
            <person name="Morin E."/>
            <person name="Salamov A."/>
            <person name="Lipzen A."/>
            <person name="Mereny Z."/>
            <person name="Hegedus B."/>
            <person name="Baldrian P."/>
            <person name="Stursova M."/>
            <person name="Weitz H."/>
            <person name="Taylor A."/>
            <person name="Grigoriev I.V."/>
            <person name="Nagy L.G."/>
            <person name="Martin F."/>
            <person name="Kauserud H."/>
        </authorList>
    </citation>
    <scope>NUCLEOTIDE SEQUENCE</scope>
    <source>
        <strain evidence="6">CBHHK188m</strain>
    </source>
</reference>
<dbReference type="Pfam" id="PF01753">
    <property type="entry name" value="zf-MYND"/>
    <property type="match status" value="1"/>
</dbReference>
<dbReference type="AlphaFoldDB" id="A0AAD7IMY1"/>
<dbReference type="EMBL" id="JARJLG010000098">
    <property type="protein sequence ID" value="KAJ7746451.1"/>
    <property type="molecule type" value="Genomic_DNA"/>
</dbReference>
<dbReference type="InterPro" id="IPR002893">
    <property type="entry name" value="Znf_MYND"/>
</dbReference>
<evidence type="ECO:0000313" key="6">
    <source>
        <dbReference type="EMBL" id="KAJ7746451.1"/>
    </source>
</evidence>
<dbReference type="Proteomes" id="UP001215280">
    <property type="component" value="Unassembled WGS sequence"/>
</dbReference>
<evidence type="ECO:0000256" key="3">
    <source>
        <dbReference type="ARBA" id="ARBA00022833"/>
    </source>
</evidence>
<sequence>MSKPLFWPGKRYFYAIGNTSAVSLARDVPPEKDINLLLLGCGDPRNVLFTLFCEPDTATRKLDFTCVDFEPAVLARNVLLLSLIIDKKPTEHLFDIFFHLYLEEDPLALLVSQCEVLFHASTTLKHWRESSYGSTLRMSSQHTLIELRWHWDQYAKMHTLPKTELQMIIKNFRAGVAEYQVQNKEKMSTSARSAGPLMIQGVKSLSECFDNFWRYGTTYSSGPHRSSATLLNPSFVYTQSGVGCFVHYGTDPVVPFHLAPIFGNSNSTLSQADIMKGIHVQFQDWCTAFNKYHEQGLCIVRVFFSDAIFGAQALQICKRSGVMETRIPVCQWRTELITLDKEEYKHAPLVFDVVDTSNLDDHLGLINILVAAIPLLRGSGDGVLYLESLLTFSPDGNAPKDFAKHFYADLIVMSVLFCLCPVDYITGYSSRGNVHELIAHEERRRGSTGLQQYHQATTWRSLSTNPPMVDSWQLGTFLYDLYHSLFEEEDSQTFWQKHSVNPHPAVQQSSLAHYSRESFVLLLRFIRDKLQILREEWIAVLDRFFSLHTSDTSMKMDTLRFHDLCGLLYYYGVYTVDVYRMVKMPCVGPFKAWSQVPPLVRVFLTVPREKLQILSRGTPTLEAGMQGPRMCNLFSSIHAAFGTLSTIGTPANPKVYFEEDRTGFQGTKPLIVSFVMPAMLLTGFGPNYDPPESISISLHVNSNQANTVNYAQALGPYLEIYSAQLLDKEKVLVLPEQPLPSSIYTTAMVPSVPGSIGSQSPIKANFSEESDLIESFSTKIEVEDELAKSTLQSAGNVVVKQIFFNVAQLELGGRTQNVIFPFPVTVMNHRLRIARKSLWIEVIVPLRKPFSQEGVVDPFPIVARSLMPWSIHRLNLECLPVLDLKNRKLHQWLGPHVAAAFSKREIKTRKKKDVDSLMFVKDSISSIIMHSAGIQPQGSSLQHIFALRDKATNNCDTVIFIDRLRFDLSSHTIVCDGFVLPMNVQRLKKMAKDFGRLVPKMQNISLEPGEITSWKQLLPVLVERCRTWTHLESCQYAVEGCIPLTTEMETIPLCACGEGKDVQRMHNVALWKPLAKYCTRFALSPLFGVSYLETIGRTDRRCCICRAKAGFTCPKCKKDRYCGQACQKKDWKRHKVVHHEAFEK</sequence>
<dbReference type="InterPro" id="IPR027974">
    <property type="entry name" value="DUF4470"/>
</dbReference>
<dbReference type="GO" id="GO:0008270">
    <property type="term" value="F:zinc ion binding"/>
    <property type="evidence" value="ECO:0007669"/>
    <property type="project" value="UniProtKB-KW"/>
</dbReference>
<accession>A0AAD7IMY1</accession>
<keyword evidence="7" id="KW-1185">Reference proteome</keyword>
<evidence type="ECO:0000256" key="1">
    <source>
        <dbReference type="ARBA" id="ARBA00022723"/>
    </source>
</evidence>
<protein>
    <recommendedName>
        <fullName evidence="5">MYND-type domain-containing protein</fullName>
    </recommendedName>
</protein>
<evidence type="ECO:0000313" key="7">
    <source>
        <dbReference type="Proteomes" id="UP001215280"/>
    </source>
</evidence>
<organism evidence="6 7">
    <name type="scientific">Mycena maculata</name>
    <dbReference type="NCBI Taxonomy" id="230809"/>
    <lineage>
        <taxon>Eukaryota</taxon>
        <taxon>Fungi</taxon>
        <taxon>Dikarya</taxon>
        <taxon>Basidiomycota</taxon>
        <taxon>Agaricomycotina</taxon>
        <taxon>Agaricomycetes</taxon>
        <taxon>Agaricomycetidae</taxon>
        <taxon>Agaricales</taxon>
        <taxon>Marasmiineae</taxon>
        <taxon>Mycenaceae</taxon>
        <taxon>Mycena</taxon>
    </lineage>
</organism>
<dbReference type="Pfam" id="PF14737">
    <property type="entry name" value="DUF4470"/>
    <property type="match status" value="1"/>
</dbReference>
<feature type="domain" description="MYND-type" evidence="5">
    <location>
        <begin position="1102"/>
        <end position="1138"/>
    </location>
</feature>
<dbReference type="PANTHER" id="PTHR10237">
    <property type="entry name" value="DEFORMED EPIDERMAL AUTOREGULATORY FACTOR 1 HOMOLOG SUPPRESSIN"/>
    <property type="match status" value="1"/>
</dbReference>
<keyword evidence="3" id="KW-0862">Zinc</keyword>
<name>A0AAD7IMY1_9AGAR</name>
<dbReference type="InterPro" id="IPR024119">
    <property type="entry name" value="TF_DEAF-1"/>
</dbReference>
<dbReference type="PANTHER" id="PTHR10237:SF15">
    <property type="entry name" value="LD37257P"/>
    <property type="match status" value="1"/>
</dbReference>
<evidence type="ECO:0000256" key="2">
    <source>
        <dbReference type="ARBA" id="ARBA00022771"/>
    </source>
</evidence>
<dbReference type="GO" id="GO:0000981">
    <property type="term" value="F:DNA-binding transcription factor activity, RNA polymerase II-specific"/>
    <property type="evidence" value="ECO:0007669"/>
    <property type="project" value="TreeGrafter"/>
</dbReference>
<evidence type="ECO:0000256" key="4">
    <source>
        <dbReference type="PROSITE-ProRule" id="PRU00134"/>
    </source>
</evidence>
<evidence type="ECO:0000259" key="5">
    <source>
        <dbReference type="PROSITE" id="PS50865"/>
    </source>
</evidence>
<dbReference type="SUPFAM" id="SSF144232">
    <property type="entry name" value="HIT/MYND zinc finger-like"/>
    <property type="match status" value="1"/>
</dbReference>
<dbReference type="Gene3D" id="6.10.140.2220">
    <property type="match status" value="1"/>
</dbReference>
<keyword evidence="2 4" id="KW-0863">Zinc-finger</keyword>
<dbReference type="GO" id="GO:0005634">
    <property type="term" value="C:nucleus"/>
    <property type="evidence" value="ECO:0007669"/>
    <property type="project" value="TreeGrafter"/>
</dbReference>
<keyword evidence="1" id="KW-0479">Metal-binding</keyword>
<proteinExistence type="predicted"/>
<dbReference type="PROSITE" id="PS50865">
    <property type="entry name" value="ZF_MYND_2"/>
    <property type="match status" value="1"/>
</dbReference>
<comment type="caution">
    <text evidence="6">The sequence shown here is derived from an EMBL/GenBank/DDBJ whole genome shotgun (WGS) entry which is preliminary data.</text>
</comment>